<organism evidence="1 2">
    <name type="scientific">Paramecium pentaurelia</name>
    <dbReference type="NCBI Taxonomy" id="43138"/>
    <lineage>
        <taxon>Eukaryota</taxon>
        <taxon>Sar</taxon>
        <taxon>Alveolata</taxon>
        <taxon>Ciliophora</taxon>
        <taxon>Intramacronucleata</taxon>
        <taxon>Oligohymenophorea</taxon>
        <taxon>Peniculida</taxon>
        <taxon>Parameciidae</taxon>
        <taxon>Paramecium</taxon>
    </lineage>
</organism>
<evidence type="ECO:0000313" key="1">
    <source>
        <dbReference type="EMBL" id="CAD8214383.1"/>
    </source>
</evidence>
<dbReference type="EMBL" id="CAJJDO010000210">
    <property type="protein sequence ID" value="CAD8214383.1"/>
    <property type="molecule type" value="Genomic_DNA"/>
</dbReference>
<sequence>MEIQDKRIKFYKQNNVYINFCDLSQQCYQHQIKYYQILILQIYSHRAIILVNDIFLVTSLIYKQKNFHYKVKTMNQAQLLELFQIVVLYRLLLILLIKMEFCQFVVGVYYLINLLDENLIQPILMQGSINTTNPNYAMIINKNTVNGPTNNIFFYFEIEFYFNQKTFQFLNYIKMELHYTLHQLYLEYHMYFKQPHIA</sequence>
<dbReference type="Proteomes" id="UP000689195">
    <property type="component" value="Unassembled WGS sequence"/>
</dbReference>
<gene>
    <name evidence="1" type="ORF">PPENT_87.1.T2100005</name>
</gene>
<keyword evidence="2" id="KW-1185">Reference proteome</keyword>
<dbReference type="AlphaFoldDB" id="A0A8S1YL36"/>
<comment type="caution">
    <text evidence="1">The sequence shown here is derived from an EMBL/GenBank/DDBJ whole genome shotgun (WGS) entry which is preliminary data.</text>
</comment>
<protein>
    <submittedName>
        <fullName evidence="1">Uncharacterized protein</fullName>
    </submittedName>
</protein>
<evidence type="ECO:0000313" key="2">
    <source>
        <dbReference type="Proteomes" id="UP000689195"/>
    </source>
</evidence>
<name>A0A8S1YL36_9CILI</name>
<reference evidence="1" key="1">
    <citation type="submission" date="2021-01" db="EMBL/GenBank/DDBJ databases">
        <authorList>
            <consortium name="Genoscope - CEA"/>
            <person name="William W."/>
        </authorList>
    </citation>
    <scope>NUCLEOTIDE SEQUENCE</scope>
</reference>
<accession>A0A8S1YL36</accession>
<proteinExistence type="predicted"/>